<proteinExistence type="predicted"/>
<dbReference type="Proteomes" id="UP000604046">
    <property type="component" value="Unassembled WGS sequence"/>
</dbReference>
<sequence>MGGCHHHLRCQPAQLLARRPPQSGFSCHLSVEHVLLRGVIESCRMHLYASIIIYLQCKAQAMQVDDSIDGTESRPNEACANSFEHIVLSHHIASHMLLRSAFGRHRRAHLPREHRRRCASPRSWAITGSRTLGRHRCHCNSLARPVLLGRLNKDEEVCRASDSSSIGSFQAPWRCSPRTGTAAADACPGSESCAVLSLEPPDSPGSRAPRGVGKRNPETGSTPKL</sequence>
<evidence type="ECO:0000313" key="2">
    <source>
        <dbReference type="EMBL" id="CAE7576392.1"/>
    </source>
</evidence>
<comment type="caution">
    <text evidence="2">The sequence shown here is derived from an EMBL/GenBank/DDBJ whole genome shotgun (WGS) entry which is preliminary data.</text>
</comment>
<accession>A0A812UGJ2</accession>
<feature type="region of interest" description="Disordered" evidence="1">
    <location>
        <begin position="197"/>
        <end position="225"/>
    </location>
</feature>
<evidence type="ECO:0000256" key="1">
    <source>
        <dbReference type="SAM" id="MobiDB-lite"/>
    </source>
</evidence>
<evidence type="ECO:0000313" key="3">
    <source>
        <dbReference type="Proteomes" id="UP000604046"/>
    </source>
</evidence>
<organism evidence="2 3">
    <name type="scientific">Symbiodinium natans</name>
    <dbReference type="NCBI Taxonomy" id="878477"/>
    <lineage>
        <taxon>Eukaryota</taxon>
        <taxon>Sar</taxon>
        <taxon>Alveolata</taxon>
        <taxon>Dinophyceae</taxon>
        <taxon>Suessiales</taxon>
        <taxon>Symbiodiniaceae</taxon>
        <taxon>Symbiodinium</taxon>
    </lineage>
</organism>
<reference evidence="2" key="1">
    <citation type="submission" date="2021-02" db="EMBL/GenBank/DDBJ databases">
        <authorList>
            <person name="Dougan E. K."/>
            <person name="Rhodes N."/>
            <person name="Thang M."/>
            <person name="Chan C."/>
        </authorList>
    </citation>
    <scope>NUCLEOTIDE SEQUENCE</scope>
</reference>
<dbReference type="EMBL" id="CAJNDS010002732">
    <property type="protein sequence ID" value="CAE7576392.1"/>
    <property type="molecule type" value="Genomic_DNA"/>
</dbReference>
<protein>
    <submittedName>
        <fullName evidence="2">Uncharacterized protein</fullName>
    </submittedName>
</protein>
<keyword evidence="3" id="KW-1185">Reference proteome</keyword>
<dbReference type="AlphaFoldDB" id="A0A812UGJ2"/>
<name>A0A812UGJ2_9DINO</name>
<gene>
    <name evidence="2" type="ORF">SNAT2548_LOCUS32877</name>
</gene>